<evidence type="ECO:0000313" key="2">
    <source>
        <dbReference type="Proteomes" id="UP001651050"/>
    </source>
</evidence>
<gene>
    <name evidence="1" type="ORF">M1843_15830</name>
</gene>
<keyword evidence="2" id="KW-1185">Reference proteome</keyword>
<name>A0ABT0J6U4_9MICO</name>
<evidence type="ECO:0008006" key="3">
    <source>
        <dbReference type="Google" id="ProtNLM"/>
    </source>
</evidence>
<reference evidence="1 2" key="1">
    <citation type="submission" date="2022-02" db="EMBL/GenBank/DDBJ databases">
        <title>The car tank lid bacteriome: a reservoir of bacteria with potential in bioremediation of fuel.</title>
        <authorList>
            <person name="Vidal-Verdu A."/>
            <person name="Gomez-Martinez D."/>
            <person name="Latorre-Perez A."/>
            <person name="Pereto J."/>
            <person name="Porcar M."/>
        </authorList>
    </citation>
    <scope>NUCLEOTIDE SEQUENCE [LARGE SCALE GENOMIC DNA]</scope>
    <source>
        <strain evidence="1 2">4D.3</strain>
    </source>
</reference>
<protein>
    <recommendedName>
        <fullName evidence="3">DUF427 domain-containing protein</fullName>
    </recommendedName>
</protein>
<organism evidence="1 2">
    <name type="scientific">Isoptericola peretonis</name>
    <dbReference type="NCBI Taxonomy" id="2918523"/>
    <lineage>
        <taxon>Bacteria</taxon>
        <taxon>Bacillati</taxon>
        <taxon>Actinomycetota</taxon>
        <taxon>Actinomycetes</taxon>
        <taxon>Micrococcales</taxon>
        <taxon>Promicromonosporaceae</taxon>
        <taxon>Isoptericola</taxon>
    </lineage>
</organism>
<comment type="caution">
    <text evidence="1">The sequence shown here is derived from an EMBL/GenBank/DDBJ whole genome shotgun (WGS) entry which is preliminary data.</text>
</comment>
<sequence>MDAEFFAFEDIAWQTVPPPVRHPIPAAYVPDLDVGAELTIGIPDRYFIDGQILLRAERSRIEFPADGELHEALAVCAPIHYWTWRVAPNRNPVMQWWPVDHAWIYRDAVPAGAHTSAAAGEPAVEASTSWLDRVRPDLGQPPVLNPIRARGAGALTGRTLRSRNAEGEWFWFVGVSEPIDVDGDFCVRAVPQSHWWLHQVGYYPELQDKVRTIPLHRLFAYV</sequence>
<evidence type="ECO:0000313" key="1">
    <source>
        <dbReference type="EMBL" id="MCK9795220.1"/>
    </source>
</evidence>
<dbReference type="EMBL" id="JALQCY010000005">
    <property type="protein sequence ID" value="MCK9795220.1"/>
    <property type="molecule type" value="Genomic_DNA"/>
</dbReference>
<proteinExistence type="predicted"/>
<accession>A0ABT0J6U4</accession>
<dbReference type="Proteomes" id="UP001651050">
    <property type="component" value="Unassembled WGS sequence"/>
</dbReference>
<dbReference type="RefSeq" id="WP_416345071.1">
    <property type="nucleotide sequence ID" value="NZ_JALQCY010000005.1"/>
</dbReference>